<proteinExistence type="inferred from homology"/>
<keyword evidence="3" id="KW-0132">Cell division</keyword>
<evidence type="ECO:0000256" key="5">
    <source>
        <dbReference type="ARBA" id="ARBA00045173"/>
    </source>
</evidence>
<dbReference type="GO" id="GO:0051301">
    <property type="term" value="P:cell division"/>
    <property type="evidence" value="ECO:0007669"/>
    <property type="project" value="UniProtKB-KW"/>
</dbReference>
<feature type="domain" description="Ataxin-10" evidence="6">
    <location>
        <begin position="370"/>
        <end position="467"/>
    </location>
</feature>
<dbReference type="SUPFAM" id="SSF48371">
    <property type="entry name" value="ARM repeat"/>
    <property type="match status" value="1"/>
</dbReference>
<dbReference type="InterPro" id="IPR051374">
    <property type="entry name" value="Ataxin-10/CTR86_families"/>
</dbReference>
<dbReference type="GO" id="GO:0005829">
    <property type="term" value="C:cytosol"/>
    <property type="evidence" value="ECO:0007669"/>
    <property type="project" value="TreeGrafter"/>
</dbReference>
<dbReference type="InterPro" id="IPR019156">
    <property type="entry name" value="Ataxin-10_domain"/>
</dbReference>
<name>A0AAV2B0W7_9ARAC</name>
<sequence length="473" mass="53510">MVNNSVDEQISQLIALLSQNNISHNAIVSNLQKLTALMRSPETRSDLKHEHWTPIEILAKEGRQILAKTEMSDHELDFITELLRFLRNSCGGLCENPNFILNNNELISFPKEVLKCFIPKEQQKEITVLKVVIQLFGNVLLSSEYSKPLVWSLFFGENIFGRLLQHKDMAIRECVLMVLFNSLSNENIEPIFNTAEGPSILHSVTDTLLSNPIDWGVLFIEHLLSREDFIDRCYSTLPLKNRLLILDITEERLKNVQDEHSFSIPGALIGSLKNRFLRNITQICNMKDYDIEPAETVSILSILCSASICDAYVSILQNSKDLLQTTVETLKCIHLLGKEGVNVFSSVQELKHQVDPQLSKEVACHPLYGFKKNLIRLIGNVCCGCKDNQDLVRRLEGIPLIMDCCKFDAKNPYITQWCILAIRNLLENNLENQAIIAGISATGEVADVKLLNEMGIQIHSENGKIRLNSWPTS</sequence>
<dbReference type="InterPro" id="IPR011989">
    <property type="entry name" value="ARM-like"/>
</dbReference>
<organism evidence="7 8">
    <name type="scientific">Larinioides sclopetarius</name>
    <dbReference type="NCBI Taxonomy" id="280406"/>
    <lineage>
        <taxon>Eukaryota</taxon>
        <taxon>Metazoa</taxon>
        <taxon>Ecdysozoa</taxon>
        <taxon>Arthropoda</taxon>
        <taxon>Chelicerata</taxon>
        <taxon>Arachnida</taxon>
        <taxon>Araneae</taxon>
        <taxon>Araneomorphae</taxon>
        <taxon>Entelegynae</taxon>
        <taxon>Araneoidea</taxon>
        <taxon>Araneidae</taxon>
        <taxon>Larinioides</taxon>
    </lineage>
</organism>
<dbReference type="GO" id="GO:0031175">
    <property type="term" value="P:neuron projection development"/>
    <property type="evidence" value="ECO:0007669"/>
    <property type="project" value="TreeGrafter"/>
</dbReference>
<evidence type="ECO:0000256" key="2">
    <source>
        <dbReference type="ARBA" id="ARBA00018804"/>
    </source>
</evidence>
<dbReference type="PANTHER" id="PTHR13255:SF0">
    <property type="entry name" value="ATAXIN-10"/>
    <property type="match status" value="1"/>
</dbReference>
<dbReference type="Proteomes" id="UP001497382">
    <property type="component" value="Unassembled WGS sequence"/>
</dbReference>
<accession>A0AAV2B0W7</accession>
<evidence type="ECO:0000256" key="1">
    <source>
        <dbReference type="ARBA" id="ARBA00008384"/>
    </source>
</evidence>
<reference evidence="7 8" key="1">
    <citation type="submission" date="2024-04" db="EMBL/GenBank/DDBJ databases">
        <authorList>
            <person name="Rising A."/>
            <person name="Reimegard J."/>
            <person name="Sonavane S."/>
            <person name="Akerstrom W."/>
            <person name="Nylinder S."/>
            <person name="Hedman E."/>
            <person name="Kallberg Y."/>
        </authorList>
    </citation>
    <scope>NUCLEOTIDE SEQUENCE [LARGE SCALE GENOMIC DNA]</scope>
</reference>
<dbReference type="Pfam" id="PF09759">
    <property type="entry name" value="Atx10homo_assoc"/>
    <property type="match status" value="1"/>
</dbReference>
<comment type="similarity">
    <text evidence="1">Belongs to the ataxin-10 family.</text>
</comment>
<keyword evidence="4" id="KW-0131">Cell cycle</keyword>
<evidence type="ECO:0000256" key="4">
    <source>
        <dbReference type="ARBA" id="ARBA00023306"/>
    </source>
</evidence>
<evidence type="ECO:0000313" key="7">
    <source>
        <dbReference type="EMBL" id="CAL1289139.1"/>
    </source>
</evidence>
<dbReference type="EMBL" id="CAXIEN010000243">
    <property type="protein sequence ID" value="CAL1289139.1"/>
    <property type="molecule type" value="Genomic_DNA"/>
</dbReference>
<dbReference type="Gene3D" id="1.25.10.10">
    <property type="entry name" value="Leucine-rich Repeat Variant"/>
    <property type="match status" value="1"/>
</dbReference>
<keyword evidence="8" id="KW-1185">Reference proteome</keyword>
<gene>
    <name evidence="7" type="ORF">LARSCL_LOCUS15761</name>
</gene>
<evidence type="ECO:0000256" key="3">
    <source>
        <dbReference type="ARBA" id="ARBA00022618"/>
    </source>
</evidence>
<dbReference type="AlphaFoldDB" id="A0AAV2B0W7"/>
<dbReference type="PANTHER" id="PTHR13255">
    <property type="entry name" value="ATAXIN-10"/>
    <property type="match status" value="1"/>
</dbReference>
<comment type="caution">
    <text evidence="7">The sequence shown here is derived from an EMBL/GenBank/DDBJ whole genome shotgun (WGS) entry which is preliminary data.</text>
</comment>
<dbReference type="InterPro" id="IPR016024">
    <property type="entry name" value="ARM-type_fold"/>
</dbReference>
<comment type="function">
    <text evidence="5">May play a role in the regulation of cytokinesis. May play a role in signaling by stimulating protein glycosylation. Induces neuritogenesis by activating the Ras-MAP kinase pathway and is necessary for the survival of cerebellar neurons. Does not appear to play a major role in ciliogenesis.</text>
</comment>
<evidence type="ECO:0000313" key="8">
    <source>
        <dbReference type="Proteomes" id="UP001497382"/>
    </source>
</evidence>
<protein>
    <recommendedName>
        <fullName evidence="2">Ataxin-10</fullName>
    </recommendedName>
</protein>
<evidence type="ECO:0000259" key="6">
    <source>
        <dbReference type="Pfam" id="PF09759"/>
    </source>
</evidence>